<dbReference type="PATRIC" id="fig|294.131.peg.5120"/>
<gene>
    <name evidence="1" type="ORF">VC34_28810</name>
</gene>
<dbReference type="Proteomes" id="UP000033500">
    <property type="component" value="Unassembled WGS sequence"/>
</dbReference>
<proteinExistence type="predicted"/>
<evidence type="ECO:0000313" key="2">
    <source>
        <dbReference type="Proteomes" id="UP000033500"/>
    </source>
</evidence>
<dbReference type="EMBL" id="LACD01000043">
    <property type="protein sequence ID" value="KJZ34531.1"/>
    <property type="molecule type" value="Genomic_DNA"/>
</dbReference>
<reference evidence="1 2" key="1">
    <citation type="submission" date="2015-03" db="EMBL/GenBank/DDBJ databases">
        <title>Comparative genomics of Pseudomonas insights into diversity of traits involved in vanlence and defense.</title>
        <authorList>
            <person name="Qin Y."/>
        </authorList>
    </citation>
    <scope>NUCLEOTIDE SEQUENCE [LARGE SCALE GENOMIC DNA]</scope>
    <source>
        <strain evidence="1 2">C3</strain>
    </source>
</reference>
<name>A0A0F4SQW0_PSEFL</name>
<organism evidence="1 2">
    <name type="scientific">Pseudomonas fluorescens</name>
    <dbReference type="NCBI Taxonomy" id="294"/>
    <lineage>
        <taxon>Bacteria</taxon>
        <taxon>Pseudomonadati</taxon>
        <taxon>Pseudomonadota</taxon>
        <taxon>Gammaproteobacteria</taxon>
        <taxon>Pseudomonadales</taxon>
        <taxon>Pseudomonadaceae</taxon>
        <taxon>Pseudomonas</taxon>
    </lineage>
</organism>
<evidence type="ECO:0000313" key="1">
    <source>
        <dbReference type="EMBL" id="KJZ34531.1"/>
    </source>
</evidence>
<protein>
    <submittedName>
        <fullName evidence="1">Uncharacterized protein</fullName>
    </submittedName>
</protein>
<comment type="caution">
    <text evidence="1">The sequence shown here is derived from an EMBL/GenBank/DDBJ whole genome shotgun (WGS) entry which is preliminary data.</text>
</comment>
<accession>A0A0F4SQW0</accession>
<dbReference type="AlphaFoldDB" id="A0A0F4SQW0"/>
<sequence length="156" mass="18184">MKTKFQIALENNEPSEFFKGQGQYFSRAPDWGDHLYINNWQGLFGHLKSKESPNRILLDVFSKYLTSLQSRYEDADSLLLNISCYYLMRNNTSFMSEDSFDLIANLSEKNKKTIGELFRLLRREYANQNAGKPVISLEQFLSEIKTNGCNFNLEKL</sequence>